<evidence type="ECO:0000313" key="3">
    <source>
        <dbReference type="EMBL" id="GKT29917.1"/>
    </source>
</evidence>
<dbReference type="PANTHER" id="PTHR12969:SF7">
    <property type="entry name" value="INTRAFLAGELLAR TRANSPORT PROTEIN 52 HOMOLOG"/>
    <property type="match status" value="1"/>
</dbReference>
<evidence type="ECO:0000259" key="2">
    <source>
        <dbReference type="Pfam" id="PF23355"/>
    </source>
</evidence>
<dbReference type="PANTHER" id="PTHR12969">
    <property type="entry name" value="NGD5/OSM-6/IFT52"/>
    <property type="match status" value="1"/>
</dbReference>
<feature type="domain" description="IFT52 GIFT" evidence="2">
    <location>
        <begin position="15"/>
        <end position="233"/>
    </location>
</feature>
<gene>
    <name evidence="3" type="ORF">ADUPG1_014273</name>
</gene>
<comment type="caution">
    <text evidence="3">The sequence shown here is derived from an EMBL/GenBank/DDBJ whole genome shotgun (WGS) entry which is preliminary data.</text>
</comment>
<dbReference type="Pfam" id="PF23352">
    <property type="entry name" value="IFT52_central"/>
    <property type="match status" value="1"/>
</dbReference>
<dbReference type="Pfam" id="PF23355">
    <property type="entry name" value="IFT52_GIFT"/>
    <property type="match status" value="1"/>
</dbReference>
<proteinExistence type="predicted"/>
<name>A0ABQ5KBH7_9EUKA</name>
<protein>
    <submittedName>
        <fullName evidence="3">Intraflagellar transport protein 52 homolog like protein</fullName>
    </submittedName>
</protein>
<keyword evidence="4" id="KW-1185">Reference proteome</keyword>
<dbReference type="Gene3D" id="6.10.250.2800">
    <property type="match status" value="1"/>
</dbReference>
<dbReference type="InterPro" id="IPR039975">
    <property type="entry name" value="IFT52"/>
</dbReference>
<reference evidence="3" key="1">
    <citation type="submission" date="2022-03" db="EMBL/GenBank/DDBJ databases">
        <title>Draft genome sequence of Aduncisulcus paluster, a free-living microaerophilic Fornicata.</title>
        <authorList>
            <person name="Yuyama I."/>
            <person name="Kume K."/>
            <person name="Tamura T."/>
            <person name="Inagaki Y."/>
            <person name="Hashimoto T."/>
        </authorList>
    </citation>
    <scope>NUCLEOTIDE SEQUENCE</scope>
    <source>
        <strain evidence="3">NY0171</strain>
    </source>
</reference>
<dbReference type="Proteomes" id="UP001057375">
    <property type="component" value="Unassembled WGS sequence"/>
</dbReference>
<sequence length="440" mass="47557">MSKILIDCDLPRANLKKFLKSLSDVDFLSSPLKPSTLGEYKLFISIGKKEAYSDAECDLISQFLFNDGSLLIAYGEMDGDSSAFTSILSQSGIRIKSDSVINTAYMGQTHPKHCVIKGGIANRGLTNSLHMSKKDGHSFIFPMSRTLECNAPAITLLTTGDVCFPARRPLVAVSTLPSSSGTVGEGSKVCVLGSSLFMTDKFVTRQNLSLISVLVDWLSNDEPEMVINAVDADDPPTSEYKLSQNIGSLSTMPHLCLHRGPSLPSDFRKLICSTIYAPSMSSCVSSCVEAYEKLAIPHEMLDLVRPDITLPIPPLEAAVHPPQLPSPPCSPKIELYDLDEAFSDTTALLARSAGRALGVGAGSEEGSDGSALNIDAFVQSAGDCLGVIQRLEKREGKVGKCTSKDILHHMLSAVMKFKQFEGELSESREEERDVLMINAQ</sequence>
<dbReference type="InterPro" id="IPR055458">
    <property type="entry name" value="IFT52_GIFT"/>
</dbReference>
<accession>A0ABQ5KBH7</accession>
<dbReference type="EMBL" id="BQXS01013872">
    <property type="protein sequence ID" value="GKT29917.1"/>
    <property type="molecule type" value="Genomic_DNA"/>
</dbReference>
<organism evidence="3 4">
    <name type="scientific">Aduncisulcus paluster</name>
    <dbReference type="NCBI Taxonomy" id="2918883"/>
    <lineage>
        <taxon>Eukaryota</taxon>
        <taxon>Metamonada</taxon>
        <taxon>Carpediemonas-like organisms</taxon>
        <taxon>Aduncisulcus</taxon>
    </lineage>
</organism>
<dbReference type="InterPro" id="IPR055460">
    <property type="entry name" value="IFT52_central"/>
</dbReference>
<evidence type="ECO:0000259" key="1">
    <source>
        <dbReference type="Pfam" id="PF23352"/>
    </source>
</evidence>
<feature type="domain" description="IFT52 central" evidence="1">
    <location>
        <begin position="249"/>
        <end position="328"/>
    </location>
</feature>
<evidence type="ECO:0000313" key="4">
    <source>
        <dbReference type="Proteomes" id="UP001057375"/>
    </source>
</evidence>